<evidence type="ECO:0000256" key="6">
    <source>
        <dbReference type="HAMAP-Rule" id="MF_01023"/>
    </source>
</evidence>
<keyword evidence="6" id="KW-0028">Amino-acid biosynthesis</keyword>
<dbReference type="Gene3D" id="3.90.1150.10">
    <property type="entry name" value="Aspartate Aminotransferase, domain 1"/>
    <property type="match status" value="1"/>
</dbReference>
<dbReference type="Gene3D" id="3.40.640.10">
    <property type="entry name" value="Type I PLP-dependent aspartate aminotransferase-like (Major domain)"/>
    <property type="match status" value="1"/>
</dbReference>
<comment type="cofactor">
    <cofactor evidence="1 6">
        <name>pyridoxal 5'-phosphate</name>
        <dbReference type="ChEBI" id="CHEBI:597326"/>
    </cofactor>
</comment>
<dbReference type="Proteomes" id="UP000029080">
    <property type="component" value="Unassembled WGS sequence"/>
</dbReference>
<dbReference type="eggNOG" id="COG0079">
    <property type="taxonomic scope" value="Bacteria"/>
</dbReference>
<dbReference type="EC" id="2.6.1.9" evidence="6"/>
<dbReference type="GO" id="GO:0030170">
    <property type="term" value="F:pyridoxal phosphate binding"/>
    <property type="evidence" value="ECO:0007669"/>
    <property type="project" value="InterPro"/>
</dbReference>
<keyword evidence="5 6" id="KW-0663">Pyridoxal phosphate</keyword>
<accession>A0A087ECD1</accession>
<organism evidence="8 9">
    <name type="scientific">Bifidobacterium tsurumiense</name>
    <dbReference type="NCBI Taxonomy" id="356829"/>
    <lineage>
        <taxon>Bacteria</taxon>
        <taxon>Bacillati</taxon>
        <taxon>Actinomycetota</taxon>
        <taxon>Actinomycetes</taxon>
        <taxon>Bifidobacteriales</taxon>
        <taxon>Bifidobacteriaceae</taxon>
        <taxon>Bifidobacterium</taxon>
    </lineage>
</organism>
<dbReference type="UniPathway" id="UPA00031">
    <property type="reaction ID" value="UER00012"/>
</dbReference>
<dbReference type="Pfam" id="PF00155">
    <property type="entry name" value="Aminotran_1_2"/>
    <property type="match status" value="1"/>
</dbReference>
<name>A0A087ECD1_9BIFI</name>
<comment type="caution">
    <text evidence="8">The sequence shown here is derived from an EMBL/GenBank/DDBJ whole genome shotgun (WGS) entry which is preliminary data.</text>
</comment>
<dbReference type="CDD" id="cd00609">
    <property type="entry name" value="AAT_like"/>
    <property type="match status" value="1"/>
</dbReference>
<dbReference type="STRING" id="356829.BITS_0097"/>
<dbReference type="GO" id="GO:0000105">
    <property type="term" value="P:L-histidine biosynthetic process"/>
    <property type="evidence" value="ECO:0007669"/>
    <property type="project" value="UniProtKB-UniRule"/>
</dbReference>
<dbReference type="InterPro" id="IPR015421">
    <property type="entry name" value="PyrdxlP-dep_Trfase_major"/>
</dbReference>
<comment type="subunit">
    <text evidence="2 6">Homodimer.</text>
</comment>
<evidence type="ECO:0000259" key="7">
    <source>
        <dbReference type="Pfam" id="PF00155"/>
    </source>
</evidence>
<dbReference type="SUPFAM" id="SSF53383">
    <property type="entry name" value="PLP-dependent transferases"/>
    <property type="match status" value="1"/>
</dbReference>
<dbReference type="InterPro" id="IPR015424">
    <property type="entry name" value="PyrdxlP-dep_Trfase"/>
</dbReference>
<sequence length="358" mass="39241">MAFKHRAIIDTIPSYKQGKPAPTVEGHKSFKISSNENPFQPLPSVVKAIESLSLSRINRYPDMRGWQVVERLAALHDVKPEQIVLGCGSTEVITQLVQLVAGPGDEVIYPWRSFEAYPIIVATAGAESIQIPNRPDGSHDIDGIIAAINDRTRLIILNNPNNPTATALTVDEARRVMEAAPSDVLVLMDEAYIQFNTSADTAVGMDLFRQYPNVVVAQTFSKAYGLAGLRIGYAVAPEDVVDGMRKVALPFAVTDLAQKAALASLDVQEELDARVKQLLAERDRVVVALREQGWEFPQPYANFFWLPLQERTDEVAAAFVGYGLSVRVFSGEGIRISIGEPEANDGVIEVMSHFTPAK</sequence>
<keyword evidence="6" id="KW-0368">Histidine biosynthesis</keyword>
<dbReference type="InterPro" id="IPR004839">
    <property type="entry name" value="Aminotransferase_I/II_large"/>
</dbReference>
<dbReference type="OrthoDB" id="9809616at2"/>
<dbReference type="InterPro" id="IPR024892">
    <property type="entry name" value="ArAT"/>
</dbReference>
<proteinExistence type="inferred from homology"/>
<keyword evidence="9" id="KW-1185">Reference proteome</keyword>
<dbReference type="GO" id="GO:0004400">
    <property type="term" value="F:histidinol-phosphate transaminase activity"/>
    <property type="evidence" value="ECO:0007669"/>
    <property type="project" value="UniProtKB-UniRule"/>
</dbReference>
<dbReference type="InterPro" id="IPR015422">
    <property type="entry name" value="PyrdxlP-dep_Trfase_small"/>
</dbReference>
<dbReference type="PROSITE" id="PS00599">
    <property type="entry name" value="AA_TRANSFER_CLASS_2"/>
    <property type="match status" value="1"/>
</dbReference>
<comment type="pathway">
    <text evidence="6">Amino-acid biosynthesis; L-histidine biosynthesis; L-histidine from 5-phospho-alpha-D-ribose 1-diphosphate: step 7/9.</text>
</comment>
<comment type="similarity">
    <text evidence="6">Belongs to the class-II pyridoxal-phosphate-dependent aminotransferase family. Histidinol-phosphate aminotransferase subfamily.</text>
</comment>
<dbReference type="RefSeq" id="WP_026641568.1">
    <property type="nucleotide sequence ID" value="NZ_JGZU01000015.1"/>
</dbReference>
<evidence type="ECO:0000256" key="1">
    <source>
        <dbReference type="ARBA" id="ARBA00001933"/>
    </source>
</evidence>
<evidence type="ECO:0000256" key="4">
    <source>
        <dbReference type="ARBA" id="ARBA00022679"/>
    </source>
</evidence>
<keyword evidence="3 6" id="KW-0032">Aminotransferase</keyword>
<evidence type="ECO:0000256" key="5">
    <source>
        <dbReference type="ARBA" id="ARBA00022898"/>
    </source>
</evidence>
<dbReference type="PANTHER" id="PTHR43643">
    <property type="entry name" value="HISTIDINOL-PHOSPHATE AMINOTRANSFERASE 2"/>
    <property type="match status" value="1"/>
</dbReference>
<protein>
    <recommendedName>
        <fullName evidence="6">Histidinol-phosphate aminotransferase</fullName>
        <ecNumber evidence="6">2.6.1.9</ecNumber>
    </recommendedName>
    <alternativeName>
        <fullName evidence="6">Imidazole acetol-phosphate transaminase</fullName>
    </alternativeName>
</protein>
<evidence type="ECO:0000256" key="2">
    <source>
        <dbReference type="ARBA" id="ARBA00011738"/>
    </source>
</evidence>
<dbReference type="EMBL" id="JGZU01000015">
    <property type="protein sequence ID" value="KFJ05432.1"/>
    <property type="molecule type" value="Genomic_DNA"/>
</dbReference>
<evidence type="ECO:0000256" key="3">
    <source>
        <dbReference type="ARBA" id="ARBA00022576"/>
    </source>
</evidence>
<evidence type="ECO:0000313" key="9">
    <source>
        <dbReference type="Proteomes" id="UP000029080"/>
    </source>
</evidence>
<dbReference type="InterPro" id="IPR050106">
    <property type="entry name" value="HistidinolP_aminotransfase"/>
</dbReference>
<keyword evidence="4 6" id="KW-0808">Transferase</keyword>
<feature type="modified residue" description="N6-(pyridoxal phosphate)lysine" evidence="6">
    <location>
        <position position="222"/>
    </location>
</feature>
<gene>
    <name evidence="6" type="primary">hisC</name>
    <name evidence="8" type="ORF">BITS_0097</name>
</gene>
<comment type="catalytic activity">
    <reaction evidence="6">
        <text>L-histidinol phosphate + 2-oxoglutarate = 3-(imidazol-4-yl)-2-oxopropyl phosphate + L-glutamate</text>
        <dbReference type="Rhea" id="RHEA:23744"/>
        <dbReference type="ChEBI" id="CHEBI:16810"/>
        <dbReference type="ChEBI" id="CHEBI:29985"/>
        <dbReference type="ChEBI" id="CHEBI:57766"/>
        <dbReference type="ChEBI" id="CHEBI:57980"/>
        <dbReference type="EC" id="2.6.1.9"/>
    </reaction>
</comment>
<dbReference type="InterPro" id="IPR001917">
    <property type="entry name" value="Aminotrans_II_pyridoxalP_BS"/>
</dbReference>
<evidence type="ECO:0000313" key="8">
    <source>
        <dbReference type="EMBL" id="KFJ05432.1"/>
    </source>
</evidence>
<dbReference type="NCBIfam" id="NF002878">
    <property type="entry name" value="PRK03321.1"/>
    <property type="match status" value="1"/>
</dbReference>
<feature type="domain" description="Aminotransferase class I/classII large" evidence="7">
    <location>
        <begin position="31"/>
        <end position="343"/>
    </location>
</feature>
<dbReference type="PANTHER" id="PTHR43643:SF3">
    <property type="entry name" value="HISTIDINOL-PHOSPHATE AMINOTRANSFERASE"/>
    <property type="match status" value="1"/>
</dbReference>
<dbReference type="InterPro" id="IPR005861">
    <property type="entry name" value="HisP_aminotrans"/>
</dbReference>
<dbReference type="AlphaFoldDB" id="A0A087ECD1"/>
<reference evidence="8 9" key="1">
    <citation type="submission" date="2014-03" db="EMBL/GenBank/DDBJ databases">
        <title>Genomics of Bifidobacteria.</title>
        <authorList>
            <person name="Ventura M."/>
            <person name="Milani C."/>
            <person name="Lugli G.A."/>
        </authorList>
    </citation>
    <scope>NUCLEOTIDE SEQUENCE [LARGE SCALE GENOMIC DNA]</scope>
    <source>
        <strain evidence="8 9">JCM 13495</strain>
    </source>
</reference>
<dbReference type="HAMAP" id="MF_01023">
    <property type="entry name" value="HisC_aminotrans_2"/>
    <property type="match status" value="1"/>
</dbReference>